<dbReference type="InterPro" id="IPR051745">
    <property type="entry name" value="Intracell_Transport_Effector"/>
</dbReference>
<dbReference type="PANTHER" id="PTHR14555">
    <property type="entry name" value="MYELIN-ASSOCIATED OLIGODENDROCYTIC BASIC PROTEIN MOBP -RELATED"/>
    <property type="match status" value="1"/>
</dbReference>
<dbReference type="FunFam" id="3.30.40.10:FF:000018">
    <property type="entry name" value="Synaptotagmin-like 5, isoform CRA_a"/>
    <property type="match status" value="1"/>
</dbReference>
<feature type="coiled-coil region" evidence="6">
    <location>
        <begin position="190"/>
        <end position="224"/>
    </location>
</feature>
<feature type="compositionally biased region" description="Low complexity" evidence="7">
    <location>
        <begin position="798"/>
        <end position="812"/>
    </location>
</feature>
<feature type="region of interest" description="Disordered" evidence="7">
    <location>
        <begin position="603"/>
        <end position="828"/>
    </location>
</feature>
<feature type="compositionally biased region" description="Polar residues" evidence="7">
    <location>
        <begin position="652"/>
        <end position="665"/>
    </location>
</feature>
<dbReference type="Ensembl" id="ENSMMOT00000004783.1">
    <property type="protein sequence ID" value="ENSMMOP00000004698.1"/>
    <property type="gene ID" value="ENSMMOG00000003756.1"/>
</dbReference>
<reference evidence="9" key="2">
    <citation type="submission" date="2025-09" db="UniProtKB">
        <authorList>
            <consortium name="Ensembl"/>
        </authorList>
    </citation>
    <scope>IDENTIFICATION</scope>
</reference>
<keyword evidence="4" id="KW-0863">Zinc-finger</keyword>
<accession>A0A3Q3VTJ1</accession>
<evidence type="ECO:0000256" key="1">
    <source>
        <dbReference type="ARBA" id="ARBA00004556"/>
    </source>
</evidence>
<dbReference type="Gene3D" id="3.30.40.10">
    <property type="entry name" value="Zinc/RING finger domain, C3HC4 (zinc finger)"/>
    <property type="match status" value="1"/>
</dbReference>
<dbReference type="InterPro" id="IPR010911">
    <property type="entry name" value="Rab_BD"/>
</dbReference>
<keyword evidence="5" id="KW-0862">Zinc</keyword>
<dbReference type="OMA" id="ESSTEQC"/>
<dbReference type="InterPro" id="IPR013083">
    <property type="entry name" value="Znf_RING/FYVE/PHD"/>
</dbReference>
<evidence type="ECO:0000256" key="2">
    <source>
        <dbReference type="ARBA" id="ARBA00022490"/>
    </source>
</evidence>
<dbReference type="PANTHER" id="PTHR14555:SF6">
    <property type="entry name" value="RAB EFFECTOR MYRIP"/>
    <property type="match status" value="1"/>
</dbReference>
<feature type="domain" description="RabBD" evidence="8">
    <location>
        <begin position="4"/>
        <end position="124"/>
    </location>
</feature>
<evidence type="ECO:0000259" key="8">
    <source>
        <dbReference type="PROSITE" id="PS50916"/>
    </source>
</evidence>
<feature type="region of interest" description="Disordered" evidence="7">
    <location>
        <begin position="522"/>
        <end position="569"/>
    </location>
</feature>
<dbReference type="GO" id="GO:0008270">
    <property type="term" value="F:zinc ion binding"/>
    <property type="evidence" value="ECO:0007669"/>
    <property type="project" value="UniProtKB-KW"/>
</dbReference>
<keyword evidence="6" id="KW-0175">Coiled coil</keyword>
<protein>
    <recommendedName>
        <fullName evidence="8">RabBD domain-containing protein</fullName>
    </recommendedName>
</protein>
<dbReference type="InterPro" id="IPR011011">
    <property type="entry name" value="Znf_FYVE_PHD"/>
</dbReference>
<evidence type="ECO:0000313" key="10">
    <source>
        <dbReference type="Proteomes" id="UP000261620"/>
    </source>
</evidence>
<evidence type="ECO:0000256" key="5">
    <source>
        <dbReference type="ARBA" id="ARBA00022833"/>
    </source>
</evidence>
<feature type="compositionally biased region" description="Polar residues" evidence="7">
    <location>
        <begin position="438"/>
        <end position="469"/>
    </location>
</feature>
<keyword evidence="2" id="KW-0963">Cytoplasm</keyword>
<reference evidence="9" key="1">
    <citation type="submission" date="2025-08" db="UniProtKB">
        <authorList>
            <consortium name="Ensembl"/>
        </authorList>
    </citation>
    <scope>IDENTIFICATION</scope>
</reference>
<keyword evidence="10" id="KW-1185">Reference proteome</keyword>
<dbReference type="GO" id="GO:0003779">
    <property type="term" value="F:actin binding"/>
    <property type="evidence" value="ECO:0007669"/>
    <property type="project" value="TreeGrafter"/>
</dbReference>
<dbReference type="InterPro" id="IPR006788">
    <property type="entry name" value="Myrip/Melanophilin"/>
</dbReference>
<keyword evidence="3" id="KW-0479">Metal-binding</keyword>
<feature type="compositionally biased region" description="Polar residues" evidence="7">
    <location>
        <begin position="265"/>
        <end position="285"/>
    </location>
</feature>
<dbReference type="Pfam" id="PF02318">
    <property type="entry name" value="FYVE_2"/>
    <property type="match status" value="1"/>
</dbReference>
<dbReference type="SUPFAM" id="SSF57903">
    <property type="entry name" value="FYVE/PHD zinc finger"/>
    <property type="match status" value="1"/>
</dbReference>
<evidence type="ECO:0000256" key="7">
    <source>
        <dbReference type="SAM" id="MobiDB-lite"/>
    </source>
</evidence>
<feature type="compositionally biased region" description="Basic and acidic residues" evidence="7">
    <location>
        <begin position="675"/>
        <end position="724"/>
    </location>
</feature>
<evidence type="ECO:0000256" key="4">
    <source>
        <dbReference type="ARBA" id="ARBA00022771"/>
    </source>
</evidence>
<feature type="region of interest" description="Disordered" evidence="7">
    <location>
        <begin position="263"/>
        <end position="317"/>
    </location>
</feature>
<name>A0A3Q3VTJ1_MOLML</name>
<feature type="compositionally biased region" description="Basic and acidic residues" evidence="7">
    <location>
        <begin position="730"/>
        <end position="753"/>
    </location>
</feature>
<feature type="region of interest" description="Disordered" evidence="7">
    <location>
        <begin position="430"/>
        <end position="495"/>
    </location>
</feature>
<proteinExistence type="predicted"/>
<feature type="compositionally biased region" description="Basic and acidic residues" evidence="7">
    <location>
        <begin position="784"/>
        <end position="794"/>
    </location>
</feature>
<organism evidence="9 10">
    <name type="scientific">Mola mola</name>
    <name type="common">Ocean sunfish</name>
    <name type="synonym">Tetraodon mola</name>
    <dbReference type="NCBI Taxonomy" id="94237"/>
    <lineage>
        <taxon>Eukaryota</taxon>
        <taxon>Metazoa</taxon>
        <taxon>Chordata</taxon>
        <taxon>Craniata</taxon>
        <taxon>Vertebrata</taxon>
        <taxon>Euteleostomi</taxon>
        <taxon>Actinopterygii</taxon>
        <taxon>Neopterygii</taxon>
        <taxon>Teleostei</taxon>
        <taxon>Neoteleostei</taxon>
        <taxon>Acanthomorphata</taxon>
        <taxon>Eupercaria</taxon>
        <taxon>Tetraodontiformes</taxon>
        <taxon>Molidae</taxon>
        <taxon>Mola</taxon>
    </lineage>
</organism>
<sequence length="828" mass="92701">MGRKLDLSGLTDDEAEHVLKVVQRDMKLRKKEEERLSEMKQELAEEGSRCSILSKQHRFNEHCCIRCCAPFTFLLNPKRLCLDCQYNVCKTCCTYSKRDKSWLCSACQKGRILRTQSLEWYYNNVKSRFKRFGSAKVLKTLYRKHIIEKGALSDLPESSVHEGSTGNDNDGSVCGSDSAFYKQSEGHSMAETLTVALRVAEEAIEEAIAKADEFSDSLEKQNEARYLRDHKEELIEELATTIVQKIIQRRKRSEMQTEYDFVWPQPQTLIQPSELPSPSQRNTKGSSSTARPRSRSAFSLTSDDSPERGPEEEGAGAGGALHAYASLKREGKAASLPSWKSVDRLDNSSASSVLQSPDGNWIALHSSQLSRPSLLTKRKSLVFSVLEKESGVVSAYDEMGSDSEQDDEGGWGAALRQFRRKLSDETYYTDSQHDPEWTYTQHPSITSPSSGQYTNTETVNSDSEASSVPPTCPRKPPHNLLRKKGPPDTHLHPHHQPLYQQHLHQNFHPYPLHSEALDVNFNPKVMGDSSEADERQGDPVKRSRRRRKSKRESSTEQCRPGGQSHENSGFLLNALLKRGLREEQSAADSMLMPMATAAPDTFKSDAMTTEPEDLDTEAPNPAAPSPSQPHSLAPERQHSPGSLEPGDPLEENLQSKLSQLVSCANSKDSSSSEDESTKRADKESDRPREKKRPKDTERGRQRPSDRLRDRASSKDREGAGETVEHVNGQEVKRGERLRKSASVREEGRVRERSLANLEASADDQEQRRGEKREANRQSKRQHKRDVEKEAEQRGGARRSGSSASSPALTPSSQEGVLSDNQVRPAGNV</sequence>
<dbReference type="Proteomes" id="UP000261620">
    <property type="component" value="Unplaced"/>
</dbReference>
<dbReference type="AlphaFoldDB" id="A0A3Q3VTJ1"/>
<dbReference type="GO" id="GO:0048471">
    <property type="term" value="C:perinuclear region of cytoplasm"/>
    <property type="evidence" value="ECO:0007669"/>
    <property type="project" value="UniProtKB-SubCell"/>
</dbReference>
<dbReference type="GO" id="GO:0030864">
    <property type="term" value="C:cortical actin cytoskeleton"/>
    <property type="evidence" value="ECO:0007669"/>
    <property type="project" value="TreeGrafter"/>
</dbReference>
<feature type="compositionally biased region" description="Basic and acidic residues" evidence="7">
    <location>
        <begin position="764"/>
        <end position="776"/>
    </location>
</feature>
<dbReference type="PROSITE" id="PS50916">
    <property type="entry name" value="RABBD"/>
    <property type="match status" value="1"/>
</dbReference>
<feature type="compositionally biased region" description="Basic residues" evidence="7">
    <location>
        <begin position="475"/>
        <end position="484"/>
    </location>
</feature>
<feature type="compositionally biased region" description="Low complexity" evidence="7">
    <location>
        <begin position="286"/>
        <end position="299"/>
    </location>
</feature>
<dbReference type="GO" id="GO:0031267">
    <property type="term" value="F:small GTPase binding"/>
    <property type="evidence" value="ECO:0007669"/>
    <property type="project" value="InterPro"/>
</dbReference>
<feature type="compositionally biased region" description="Basic and acidic residues" evidence="7">
    <location>
        <begin position="532"/>
        <end position="541"/>
    </location>
</feature>
<comment type="subcellular location">
    <subcellularLocation>
        <location evidence="1">Cytoplasm</location>
        <location evidence="1">Perinuclear region</location>
    </subcellularLocation>
</comment>
<dbReference type="GO" id="GO:0006886">
    <property type="term" value="P:intracellular protein transport"/>
    <property type="evidence" value="ECO:0007669"/>
    <property type="project" value="InterPro"/>
</dbReference>
<evidence type="ECO:0000256" key="3">
    <source>
        <dbReference type="ARBA" id="ARBA00022723"/>
    </source>
</evidence>
<feature type="coiled-coil region" evidence="6">
    <location>
        <begin position="22"/>
        <end position="49"/>
    </location>
</feature>
<dbReference type="GO" id="GO:0017022">
    <property type="term" value="F:myosin binding"/>
    <property type="evidence" value="ECO:0007669"/>
    <property type="project" value="TreeGrafter"/>
</dbReference>
<dbReference type="STRING" id="94237.ENSMMOP00000004698"/>
<evidence type="ECO:0000313" key="9">
    <source>
        <dbReference type="Ensembl" id="ENSMMOP00000004698.1"/>
    </source>
</evidence>
<dbReference type="Pfam" id="PF04698">
    <property type="entry name" value="Rab_eff_C"/>
    <property type="match status" value="1"/>
</dbReference>
<dbReference type="InterPro" id="IPR041282">
    <property type="entry name" value="FYVE_2"/>
</dbReference>
<evidence type="ECO:0000256" key="6">
    <source>
        <dbReference type="SAM" id="Coils"/>
    </source>
</evidence>